<dbReference type="AlphaFoldDB" id="A0A0A8YU56"/>
<dbReference type="EMBL" id="GBRH01271768">
    <property type="protein sequence ID" value="JAD26127.1"/>
    <property type="molecule type" value="Transcribed_RNA"/>
</dbReference>
<sequence length="23" mass="2766">MKKNAYFNCKSSWLHHITHHVLA</sequence>
<evidence type="ECO:0000313" key="1">
    <source>
        <dbReference type="EMBL" id="JAD26127.1"/>
    </source>
</evidence>
<proteinExistence type="predicted"/>
<protein>
    <submittedName>
        <fullName evidence="1">Uncharacterized protein</fullName>
    </submittedName>
</protein>
<reference evidence="1" key="1">
    <citation type="submission" date="2014-09" db="EMBL/GenBank/DDBJ databases">
        <authorList>
            <person name="Magalhaes I.L.F."/>
            <person name="Oliveira U."/>
            <person name="Santos F.R."/>
            <person name="Vidigal T.H.D.A."/>
            <person name="Brescovit A.D."/>
            <person name="Santos A.J."/>
        </authorList>
    </citation>
    <scope>NUCLEOTIDE SEQUENCE</scope>
    <source>
        <tissue evidence="1">Shoot tissue taken approximately 20 cm above the soil surface</tissue>
    </source>
</reference>
<name>A0A0A8YU56_ARUDO</name>
<organism evidence="1">
    <name type="scientific">Arundo donax</name>
    <name type="common">Giant reed</name>
    <name type="synonym">Donax arundinaceus</name>
    <dbReference type="NCBI Taxonomy" id="35708"/>
    <lineage>
        <taxon>Eukaryota</taxon>
        <taxon>Viridiplantae</taxon>
        <taxon>Streptophyta</taxon>
        <taxon>Embryophyta</taxon>
        <taxon>Tracheophyta</taxon>
        <taxon>Spermatophyta</taxon>
        <taxon>Magnoliopsida</taxon>
        <taxon>Liliopsida</taxon>
        <taxon>Poales</taxon>
        <taxon>Poaceae</taxon>
        <taxon>PACMAD clade</taxon>
        <taxon>Arundinoideae</taxon>
        <taxon>Arundineae</taxon>
        <taxon>Arundo</taxon>
    </lineage>
</organism>
<accession>A0A0A8YU56</accession>
<reference evidence="1" key="2">
    <citation type="journal article" date="2015" name="Data Brief">
        <title>Shoot transcriptome of the giant reed, Arundo donax.</title>
        <authorList>
            <person name="Barrero R.A."/>
            <person name="Guerrero F.D."/>
            <person name="Moolhuijzen P."/>
            <person name="Goolsby J.A."/>
            <person name="Tidwell J."/>
            <person name="Bellgard S.E."/>
            <person name="Bellgard M.I."/>
        </authorList>
    </citation>
    <scope>NUCLEOTIDE SEQUENCE</scope>
    <source>
        <tissue evidence="1">Shoot tissue taken approximately 20 cm above the soil surface</tissue>
    </source>
</reference>